<proteinExistence type="inferred from homology"/>
<dbReference type="OrthoDB" id="9790889at2"/>
<evidence type="ECO:0000313" key="8">
    <source>
        <dbReference type="Proteomes" id="UP000254051"/>
    </source>
</evidence>
<feature type="domain" description="Extradiol ring-cleavage dioxygenase class III enzyme subunit B" evidence="6">
    <location>
        <begin position="3"/>
        <end position="255"/>
    </location>
</feature>
<dbReference type="PANTHER" id="PTHR30096">
    <property type="entry name" value="4,5-DOPA DIOXYGENASE EXTRADIOL-LIKE PROTEIN"/>
    <property type="match status" value="1"/>
</dbReference>
<dbReference type="GO" id="GO:0008270">
    <property type="term" value="F:zinc ion binding"/>
    <property type="evidence" value="ECO:0007669"/>
    <property type="project" value="InterPro"/>
</dbReference>
<evidence type="ECO:0000256" key="2">
    <source>
        <dbReference type="ARBA" id="ARBA00007581"/>
    </source>
</evidence>
<dbReference type="PANTHER" id="PTHR30096:SF0">
    <property type="entry name" value="4,5-DOPA DIOXYGENASE EXTRADIOL-LIKE PROTEIN"/>
    <property type="match status" value="1"/>
</dbReference>
<dbReference type="GO" id="GO:0016702">
    <property type="term" value="F:oxidoreductase activity, acting on single donors with incorporation of molecular oxygen, incorporation of two atoms of oxygen"/>
    <property type="evidence" value="ECO:0007669"/>
    <property type="project" value="UniProtKB-ARBA"/>
</dbReference>
<evidence type="ECO:0000256" key="5">
    <source>
        <dbReference type="ARBA" id="ARBA00023002"/>
    </source>
</evidence>
<dbReference type="SUPFAM" id="SSF53213">
    <property type="entry name" value="LigB-like"/>
    <property type="match status" value="1"/>
</dbReference>
<dbReference type="CDD" id="cd07363">
    <property type="entry name" value="45_DOPA_Dioxygenase"/>
    <property type="match status" value="1"/>
</dbReference>
<dbReference type="PIRSF" id="PIRSF006157">
    <property type="entry name" value="Doxgns_DODA"/>
    <property type="match status" value="1"/>
</dbReference>
<protein>
    <submittedName>
        <fullName evidence="7">4,5-DOPA dioxygenase extradiol</fullName>
    </submittedName>
</protein>
<keyword evidence="7" id="KW-0223">Dioxygenase</keyword>
<comment type="cofactor">
    <cofactor evidence="1">
        <name>Zn(2+)</name>
        <dbReference type="ChEBI" id="CHEBI:29105"/>
    </cofactor>
</comment>
<name>A0A315ZYZ2_9FIRM</name>
<evidence type="ECO:0000256" key="3">
    <source>
        <dbReference type="ARBA" id="ARBA00022723"/>
    </source>
</evidence>
<keyword evidence="5" id="KW-0560">Oxidoreductase</keyword>
<evidence type="ECO:0000259" key="6">
    <source>
        <dbReference type="Pfam" id="PF02900"/>
    </source>
</evidence>
<sequence length="256" mass="28884">MKHMPVLFVGHGSPMNAIENNRFSAYWETLGGQIPRPEAILSISAHWYTPGLRVTDVPFPKMVYDMYGFPEELYQVAYNAPGAPRFAGLTKELVGENIQIDNSWGLDHGSWSVLCRMYPQADIPVFQMSVDRLASARDCYETGEKLRRLREQGVLILGSGNIVHNLSRVNWSMEEGGYPWALEFDEYIKNNILNKEYENIINYSGAGESAALAFQMMDHFAPLLYILGASEQQDKVSVFNDSCVLGSLSMTSYLFK</sequence>
<dbReference type="AlphaFoldDB" id="A0A315ZYZ2"/>
<evidence type="ECO:0000313" key="7">
    <source>
        <dbReference type="EMBL" id="SUQ14392.1"/>
    </source>
</evidence>
<dbReference type="NCBIfam" id="NF007914">
    <property type="entry name" value="PRK10628.1"/>
    <property type="match status" value="1"/>
</dbReference>
<dbReference type="Proteomes" id="UP000254051">
    <property type="component" value="Unassembled WGS sequence"/>
</dbReference>
<dbReference type="Gene3D" id="3.40.830.10">
    <property type="entry name" value="LigB-like"/>
    <property type="match status" value="1"/>
</dbReference>
<accession>A0A315ZYZ2</accession>
<organism evidence="7 8">
    <name type="scientific">Faecalicatena contorta</name>
    <dbReference type="NCBI Taxonomy" id="39482"/>
    <lineage>
        <taxon>Bacteria</taxon>
        <taxon>Bacillati</taxon>
        <taxon>Bacillota</taxon>
        <taxon>Clostridia</taxon>
        <taxon>Lachnospirales</taxon>
        <taxon>Lachnospiraceae</taxon>
        <taxon>Faecalicatena</taxon>
    </lineage>
</organism>
<keyword evidence="8" id="KW-1185">Reference proteome</keyword>
<evidence type="ECO:0000256" key="1">
    <source>
        <dbReference type="ARBA" id="ARBA00001947"/>
    </source>
</evidence>
<reference evidence="8" key="1">
    <citation type="submission" date="2017-07" db="EMBL/GenBank/DDBJ databases">
        <authorList>
            <person name="Varghese N."/>
            <person name="Submissions S."/>
        </authorList>
    </citation>
    <scope>NUCLEOTIDE SEQUENCE [LARGE SCALE GENOMIC DNA]</scope>
    <source>
        <strain evidence="8">NLAE-zl-C134</strain>
    </source>
</reference>
<evidence type="ECO:0000256" key="4">
    <source>
        <dbReference type="ARBA" id="ARBA00022833"/>
    </source>
</evidence>
<keyword evidence="3" id="KW-0479">Metal-binding</keyword>
<gene>
    <name evidence="7" type="ORF">SAMN05216529_10684</name>
</gene>
<comment type="similarity">
    <text evidence="2">Belongs to the DODA-type extradiol aromatic ring-opening dioxygenase family.</text>
</comment>
<dbReference type="EMBL" id="UHJJ01000006">
    <property type="protein sequence ID" value="SUQ14392.1"/>
    <property type="molecule type" value="Genomic_DNA"/>
</dbReference>
<dbReference type="InterPro" id="IPR014436">
    <property type="entry name" value="Extradiol_dOase_DODA"/>
</dbReference>
<dbReference type="GO" id="GO:0008198">
    <property type="term" value="F:ferrous iron binding"/>
    <property type="evidence" value="ECO:0007669"/>
    <property type="project" value="InterPro"/>
</dbReference>
<dbReference type="InterPro" id="IPR004183">
    <property type="entry name" value="Xdiol_dOase_suB"/>
</dbReference>
<keyword evidence="4" id="KW-0862">Zinc</keyword>
<dbReference type="Pfam" id="PF02900">
    <property type="entry name" value="LigB"/>
    <property type="match status" value="1"/>
</dbReference>